<comment type="caution">
    <text evidence="2">The sequence shown here is derived from an EMBL/GenBank/DDBJ whole genome shotgun (WGS) entry which is preliminary data.</text>
</comment>
<dbReference type="AlphaFoldDB" id="A0A842HAN6"/>
<dbReference type="Proteomes" id="UP000546464">
    <property type="component" value="Unassembled WGS sequence"/>
</dbReference>
<evidence type="ECO:0000256" key="1">
    <source>
        <dbReference type="SAM" id="MobiDB-lite"/>
    </source>
</evidence>
<feature type="region of interest" description="Disordered" evidence="1">
    <location>
        <begin position="70"/>
        <end position="94"/>
    </location>
</feature>
<dbReference type="RefSeq" id="WP_185673801.1">
    <property type="nucleotide sequence ID" value="NZ_JACHVB010000011.1"/>
</dbReference>
<evidence type="ECO:0000313" key="2">
    <source>
        <dbReference type="EMBL" id="MBC2592786.1"/>
    </source>
</evidence>
<proteinExistence type="predicted"/>
<organism evidence="2 3">
    <name type="scientific">Ruficoccus amylovorans</name>
    <dbReference type="NCBI Taxonomy" id="1804625"/>
    <lineage>
        <taxon>Bacteria</taxon>
        <taxon>Pseudomonadati</taxon>
        <taxon>Verrucomicrobiota</taxon>
        <taxon>Opitutia</taxon>
        <taxon>Puniceicoccales</taxon>
        <taxon>Cerasicoccaceae</taxon>
        <taxon>Ruficoccus</taxon>
    </lineage>
</organism>
<evidence type="ECO:0000313" key="3">
    <source>
        <dbReference type="Proteomes" id="UP000546464"/>
    </source>
</evidence>
<name>A0A842HAN6_9BACT</name>
<protein>
    <submittedName>
        <fullName evidence="2">Uncharacterized protein</fullName>
    </submittedName>
</protein>
<keyword evidence="3" id="KW-1185">Reference proteome</keyword>
<dbReference type="EMBL" id="JACHVB010000011">
    <property type="protein sequence ID" value="MBC2592786.1"/>
    <property type="molecule type" value="Genomic_DNA"/>
</dbReference>
<accession>A0A842HAN6</accession>
<reference evidence="2 3" key="1">
    <citation type="submission" date="2020-07" db="EMBL/GenBank/DDBJ databases">
        <authorList>
            <person name="Feng X."/>
        </authorList>
    </citation>
    <scope>NUCLEOTIDE SEQUENCE [LARGE SCALE GENOMIC DNA]</scope>
    <source>
        <strain evidence="2 3">JCM31066</strain>
    </source>
</reference>
<sequence length="94" mass="10670">MIETIQENDLTFNRASAPEDGKTVWRCIHDGQRVLSAFETDGQTDSVHEIVDFDTKEALEAGIVALGLDNPVDEYDPEQAAQYEREQRHHQRGN</sequence>
<gene>
    <name evidence="2" type="ORF">H5P28_00785</name>
</gene>